<feature type="transmembrane region" description="Helical" evidence="8">
    <location>
        <begin position="85"/>
        <end position="107"/>
    </location>
</feature>
<dbReference type="InterPro" id="IPR009606">
    <property type="entry name" value="DEAL/Modifying_wall_lignin1/2"/>
</dbReference>
<evidence type="ECO:0008006" key="11">
    <source>
        <dbReference type="Google" id="ProtNLM"/>
    </source>
</evidence>
<evidence type="ECO:0000256" key="4">
    <source>
        <dbReference type="ARBA" id="ARBA00022989"/>
    </source>
</evidence>
<keyword evidence="5 8" id="KW-0472">Membrane</keyword>
<keyword evidence="4 8" id="KW-1133">Transmembrane helix</keyword>
<evidence type="ECO:0000256" key="5">
    <source>
        <dbReference type="ARBA" id="ARBA00023136"/>
    </source>
</evidence>
<feature type="transmembrane region" description="Helical" evidence="8">
    <location>
        <begin position="127"/>
        <end position="155"/>
    </location>
</feature>
<keyword evidence="2 8" id="KW-0812">Transmembrane</keyword>
<sequence length="267" mass="29061">MAEGRRAVTHEDLAPSPGSTDLGSRTAISIVLLTILSGLFCFALCLIAEASRSQVETTNPFERDTWEDHQCVYSGSGETPLMCGAIAFIGLAVAMVVEHTYLLFAVSKAPPPALVAWDPNYGPSKDVTWQAGAFFITTWVCFAVAEILLLIGLSVESGHLKNWATPKQSCLVIREGVFAAAGVFSLLTVLLAGGLYLTAFRAQRISQEHETARRQVIDVSVLYASPPRSPTRQREHIPAAEREDPVRRQDHLSIALPPALIKQFSFV</sequence>
<evidence type="ECO:0000256" key="3">
    <source>
        <dbReference type="ARBA" id="ARBA00022729"/>
    </source>
</evidence>
<gene>
    <name evidence="9" type="ORF">LITE_LOCUS37313</name>
</gene>
<comment type="subcellular location">
    <subcellularLocation>
        <location evidence="1">Endomembrane system</location>
        <topology evidence="1">Multi-pass membrane protein</topology>
    </subcellularLocation>
</comment>
<dbReference type="InterPro" id="IPR052222">
    <property type="entry name" value="DESIGUAL"/>
</dbReference>
<dbReference type="Proteomes" id="UP001154282">
    <property type="component" value="Unassembled WGS sequence"/>
</dbReference>
<evidence type="ECO:0000256" key="2">
    <source>
        <dbReference type="ARBA" id="ARBA00022692"/>
    </source>
</evidence>
<evidence type="ECO:0000256" key="6">
    <source>
        <dbReference type="ARBA" id="ARBA00029467"/>
    </source>
</evidence>
<proteinExistence type="inferred from homology"/>
<dbReference type="Pfam" id="PF06749">
    <property type="entry name" value="DUF1218"/>
    <property type="match status" value="1"/>
</dbReference>
<dbReference type="PANTHER" id="PTHR31769">
    <property type="entry name" value="OS07G0462200 PROTEIN-RELATED"/>
    <property type="match status" value="1"/>
</dbReference>
<evidence type="ECO:0000256" key="7">
    <source>
        <dbReference type="SAM" id="MobiDB-lite"/>
    </source>
</evidence>
<keyword evidence="3" id="KW-0732">Signal</keyword>
<feature type="transmembrane region" description="Helical" evidence="8">
    <location>
        <begin position="176"/>
        <end position="197"/>
    </location>
</feature>
<organism evidence="9 10">
    <name type="scientific">Linum tenue</name>
    <dbReference type="NCBI Taxonomy" id="586396"/>
    <lineage>
        <taxon>Eukaryota</taxon>
        <taxon>Viridiplantae</taxon>
        <taxon>Streptophyta</taxon>
        <taxon>Embryophyta</taxon>
        <taxon>Tracheophyta</taxon>
        <taxon>Spermatophyta</taxon>
        <taxon>Magnoliopsida</taxon>
        <taxon>eudicotyledons</taxon>
        <taxon>Gunneridae</taxon>
        <taxon>Pentapetalae</taxon>
        <taxon>rosids</taxon>
        <taxon>fabids</taxon>
        <taxon>Malpighiales</taxon>
        <taxon>Linaceae</taxon>
        <taxon>Linum</taxon>
    </lineage>
</organism>
<feature type="region of interest" description="Disordered" evidence="7">
    <location>
        <begin position="1"/>
        <end position="20"/>
    </location>
</feature>
<comment type="similarity">
    <text evidence="6">Belongs to the DESIGUAL family.</text>
</comment>
<reference evidence="9" key="1">
    <citation type="submission" date="2022-08" db="EMBL/GenBank/DDBJ databases">
        <authorList>
            <person name="Gutierrez-Valencia J."/>
        </authorList>
    </citation>
    <scope>NUCLEOTIDE SEQUENCE</scope>
</reference>
<evidence type="ECO:0000256" key="8">
    <source>
        <dbReference type="SAM" id="Phobius"/>
    </source>
</evidence>
<protein>
    <recommendedName>
        <fullName evidence="11">Transmembrane protein</fullName>
    </recommendedName>
</protein>
<dbReference type="EMBL" id="CAMGYJ010000008">
    <property type="protein sequence ID" value="CAI0467109.1"/>
    <property type="molecule type" value="Genomic_DNA"/>
</dbReference>
<accession>A0AAV0P812</accession>
<feature type="transmembrane region" description="Helical" evidence="8">
    <location>
        <begin position="27"/>
        <end position="48"/>
    </location>
</feature>
<comment type="caution">
    <text evidence="9">The sequence shown here is derived from an EMBL/GenBank/DDBJ whole genome shotgun (WGS) entry which is preliminary data.</text>
</comment>
<evidence type="ECO:0000313" key="10">
    <source>
        <dbReference type="Proteomes" id="UP001154282"/>
    </source>
</evidence>
<dbReference type="AlphaFoldDB" id="A0AAV0P812"/>
<dbReference type="GO" id="GO:0012505">
    <property type="term" value="C:endomembrane system"/>
    <property type="evidence" value="ECO:0007669"/>
    <property type="project" value="UniProtKB-SubCell"/>
</dbReference>
<evidence type="ECO:0000313" key="9">
    <source>
        <dbReference type="EMBL" id="CAI0467109.1"/>
    </source>
</evidence>
<keyword evidence="10" id="KW-1185">Reference proteome</keyword>
<feature type="compositionally biased region" description="Basic and acidic residues" evidence="7">
    <location>
        <begin position="1"/>
        <end position="13"/>
    </location>
</feature>
<name>A0AAV0P812_9ROSI</name>
<evidence type="ECO:0000256" key="1">
    <source>
        <dbReference type="ARBA" id="ARBA00004127"/>
    </source>
</evidence>